<name>A0A401WDH4_STREY</name>
<evidence type="ECO:0000256" key="2">
    <source>
        <dbReference type="ARBA" id="ARBA00023125"/>
    </source>
</evidence>
<evidence type="ECO:0000256" key="3">
    <source>
        <dbReference type="ARBA" id="ARBA00023163"/>
    </source>
</evidence>
<keyword evidence="1" id="KW-0805">Transcription regulation</keyword>
<keyword evidence="2" id="KW-0238">DNA-binding</keyword>
<dbReference type="GO" id="GO:0003677">
    <property type="term" value="F:DNA binding"/>
    <property type="evidence" value="ECO:0007669"/>
    <property type="project" value="UniProtKB-KW"/>
</dbReference>
<reference evidence="5 6" key="1">
    <citation type="submission" date="2018-11" db="EMBL/GenBank/DDBJ databases">
        <title>Whole genome sequence of Streptomyces paromomycinus NBRC 15454(T).</title>
        <authorList>
            <person name="Komaki H."/>
            <person name="Tamura T."/>
        </authorList>
    </citation>
    <scope>NUCLEOTIDE SEQUENCE [LARGE SCALE GENOMIC DNA]</scope>
    <source>
        <strain evidence="5 6">NBRC 15454</strain>
    </source>
</reference>
<keyword evidence="6" id="KW-1185">Reference proteome</keyword>
<sequence length="119" mass="13197">MAVLSHPDRAELRIADVLEAFAHPIRLRIVHRLAHGAERSCGELLPEVSKSTASHHWRVLRESGVLHQRREGRRLVMHLRREDLEARFPGLLDVVLAAAGGDPEVVVGERAKAAAALRS</sequence>
<dbReference type="RefSeq" id="WP_125057499.1">
    <property type="nucleotide sequence ID" value="NZ_BHZD01000001.1"/>
</dbReference>
<dbReference type="EMBL" id="BHZD01000001">
    <property type="protein sequence ID" value="GCD47367.1"/>
    <property type="molecule type" value="Genomic_DNA"/>
</dbReference>
<proteinExistence type="predicted"/>
<dbReference type="InterPro" id="IPR001845">
    <property type="entry name" value="HTH_ArsR_DNA-bd_dom"/>
</dbReference>
<dbReference type="PRINTS" id="PR00778">
    <property type="entry name" value="HTHARSR"/>
</dbReference>
<dbReference type="GO" id="GO:0003700">
    <property type="term" value="F:DNA-binding transcription factor activity"/>
    <property type="evidence" value="ECO:0007669"/>
    <property type="project" value="InterPro"/>
</dbReference>
<dbReference type="SMART" id="SM00418">
    <property type="entry name" value="HTH_ARSR"/>
    <property type="match status" value="1"/>
</dbReference>
<evidence type="ECO:0000259" key="4">
    <source>
        <dbReference type="PROSITE" id="PS50987"/>
    </source>
</evidence>
<evidence type="ECO:0000313" key="6">
    <source>
        <dbReference type="Proteomes" id="UP000286746"/>
    </source>
</evidence>
<accession>A0A401WDH4</accession>
<dbReference type="PANTHER" id="PTHR33154:SF12">
    <property type="entry name" value="TRANSCRIPTIONAL REGULATORY PROTEIN"/>
    <property type="match status" value="1"/>
</dbReference>
<dbReference type="NCBIfam" id="NF033788">
    <property type="entry name" value="HTH_metalloreg"/>
    <property type="match status" value="1"/>
</dbReference>
<feature type="domain" description="HTH arsR-type" evidence="4">
    <location>
        <begin position="6"/>
        <end position="99"/>
    </location>
</feature>
<organism evidence="5 6">
    <name type="scientific">Streptomyces paromomycinus</name>
    <name type="common">Streptomyces rimosus subsp. paromomycinus</name>
    <dbReference type="NCBI Taxonomy" id="92743"/>
    <lineage>
        <taxon>Bacteria</taxon>
        <taxon>Bacillati</taxon>
        <taxon>Actinomycetota</taxon>
        <taxon>Actinomycetes</taxon>
        <taxon>Kitasatosporales</taxon>
        <taxon>Streptomycetaceae</taxon>
        <taxon>Streptomyces</taxon>
    </lineage>
</organism>
<evidence type="ECO:0000313" key="5">
    <source>
        <dbReference type="EMBL" id="GCD47367.1"/>
    </source>
</evidence>
<dbReference type="SUPFAM" id="SSF46785">
    <property type="entry name" value="Winged helix' DNA-binding domain"/>
    <property type="match status" value="1"/>
</dbReference>
<dbReference type="Gene3D" id="1.10.10.10">
    <property type="entry name" value="Winged helix-like DNA-binding domain superfamily/Winged helix DNA-binding domain"/>
    <property type="match status" value="1"/>
</dbReference>
<comment type="caution">
    <text evidence="5">The sequence shown here is derived from an EMBL/GenBank/DDBJ whole genome shotgun (WGS) entry which is preliminary data.</text>
</comment>
<protein>
    <submittedName>
        <fullName evidence="5">Transcriptional regulator</fullName>
    </submittedName>
</protein>
<keyword evidence="3" id="KW-0804">Transcription</keyword>
<dbReference type="InterPro" id="IPR051081">
    <property type="entry name" value="HTH_MetalResp_TranReg"/>
</dbReference>
<dbReference type="PROSITE" id="PS50987">
    <property type="entry name" value="HTH_ARSR_2"/>
    <property type="match status" value="1"/>
</dbReference>
<dbReference type="InterPro" id="IPR011991">
    <property type="entry name" value="ArsR-like_HTH"/>
</dbReference>
<dbReference type="Proteomes" id="UP000286746">
    <property type="component" value="Unassembled WGS sequence"/>
</dbReference>
<dbReference type="CDD" id="cd00090">
    <property type="entry name" value="HTH_ARSR"/>
    <property type="match status" value="1"/>
</dbReference>
<dbReference type="InterPro" id="IPR036388">
    <property type="entry name" value="WH-like_DNA-bd_sf"/>
</dbReference>
<dbReference type="PANTHER" id="PTHR33154">
    <property type="entry name" value="TRANSCRIPTIONAL REGULATOR, ARSR FAMILY"/>
    <property type="match status" value="1"/>
</dbReference>
<dbReference type="InterPro" id="IPR036390">
    <property type="entry name" value="WH_DNA-bd_sf"/>
</dbReference>
<dbReference type="AlphaFoldDB" id="A0A401WDH4"/>
<dbReference type="Pfam" id="PF12840">
    <property type="entry name" value="HTH_20"/>
    <property type="match status" value="1"/>
</dbReference>
<gene>
    <name evidence="5" type="ORF">GKJPGBOP_07133</name>
</gene>
<evidence type="ECO:0000256" key="1">
    <source>
        <dbReference type="ARBA" id="ARBA00023015"/>
    </source>
</evidence>